<keyword evidence="3 7" id="KW-0489">Methyltransferase</keyword>
<comment type="catalytic activity">
    <reaction evidence="1 7">
        <text>guanosine(46) in tRNA + S-adenosyl-L-methionine = N(7)-methylguanosine(46) in tRNA + S-adenosyl-L-homocysteine</text>
        <dbReference type="Rhea" id="RHEA:42708"/>
        <dbReference type="Rhea" id="RHEA-COMP:10188"/>
        <dbReference type="Rhea" id="RHEA-COMP:10189"/>
        <dbReference type="ChEBI" id="CHEBI:57856"/>
        <dbReference type="ChEBI" id="CHEBI:59789"/>
        <dbReference type="ChEBI" id="CHEBI:74269"/>
        <dbReference type="ChEBI" id="CHEBI:74480"/>
        <dbReference type="EC" id="2.1.1.33"/>
    </reaction>
</comment>
<dbReference type="NCBIfam" id="TIGR00091">
    <property type="entry name" value="tRNA (guanosine(46)-N7)-methyltransferase TrmB"/>
    <property type="match status" value="1"/>
</dbReference>
<evidence type="ECO:0000256" key="7">
    <source>
        <dbReference type="HAMAP-Rule" id="MF_01057"/>
    </source>
</evidence>
<evidence type="ECO:0000256" key="6">
    <source>
        <dbReference type="ARBA" id="ARBA00022694"/>
    </source>
</evidence>
<comment type="caution">
    <text evidence="7">Lacks conserved residue(s) required for the propagation of feature annotation.</text>
</comment>
<evidence type="ECO:0000313" key="9">
    <source>
        <dbReference type="Proteomes" id="UP000319384"/>
    </source>
</evidence>
<dbReference type="InterPro" id="IPR003358">
    <property type="entry name" value="tRNA_(Gua-N-7)_MeTrfase_Trmb"/>
</dbReference>
<sequence>MRLKFLPSFVKRRGRISKRQEKGLKLLNKYSISSVNDIKNESMKFKQCCLEIGFGNAEHLIYQATENYETLFIGSEVYMSGIGSLLSYLDENSISNVRVFPDDIRMLLDQDIIEIFDSIKILCPDPWPKDKHHKRRLINVGFLQMLNDFLKSNGSLYISTDWENYAESIKDTISRSEYFVSSNESYMNEKQLTKFEKRGIDQGRKIFEFNLKKKI</sequence>
<comment type="caution">
    <text evidence="8">The sequence shown here is derived from an EMBL/GenBank/DDBJ whole genome shotgun (WGS) entry which is preliminary data.</text>
</comment>
<dbReference type="GO" id="GO:0043527">
    <property type="term" value="C:tRNA methyltransferase complex"/>
    <property type="evidence" value="ECO:0007669"/>
    <property type="project" value="TreeGrafter"/>
</dbReference>
<dbReference type="UniPathway" id="UPA00989"/>
<dbReference type="InterPro" id="IPR055361">
    <property type="entry name" value="tRNA_methyltr_TrmB_bact"/>
</dbReference>
<evidence type="ECO:0000256" key="4">
    <source>
        <dbReference type="ARBA" id="ARBA00022679"/>
    </source>
</evidence>
<evidence type="ECO:0000313" key="8">
    <source>
        <dbReference type="EMBL" id="RZO26996.1"/>
    </source>
</evidence>
<feature type="binding site" evidence="7">
    <location>
        <position position="125"/>
    </location>
    <ligand>
        <name>S-adenosyl-L-methionine</name>
        <dbReference type="ChEBI" id="CHEBI:59789"/>
    </ligand>
</feature>
<dbReference type="EMBL" id="SHBH01000006">
    <property type="protein sequence ID" value="RZO26996.1"/>
    <property type="molecule type" value="Genomic_DNA"/>
</dbReference>
<protein>
    <recommendedName>
        <fullName evidence="7">tRNA (guanine-N(7)-)-methyltransferase</fullName>
        <ecNumber evidence="7">2.1.1.33</ecNumber>
    </recommendedName>
    <alternativeName>
        <fullName evidence="7">tRNA (guanine(46)-N(7))-methyltransferase</fullName>
    </alternativeName>
    <alternativeName>
        <fullName evidence="7">tRNA(m7G46)-methyltransferase</fullName>
    </alternativeName>
</protein>
<evidence type="ECO:0000256" key="3">
    <source>
        <dbReference type="ARBA" id="ARBA00022603"/>
    </source>
</evidence>
<evidence type="ECO:0000256" key="2">
    <source>
        <dbReference type="ARBA" id="ARBA00003015"/>
    </source>
</evidence>
<gene>
    <name evidence="7 8" type="primary">trmB</name>
    <name evidence="8" type="ORF">EVA95_01340</name>
</gene>
<dbReference type="Gene3D" id="3.40.50.150">
    <property type="entry name" value="Vaccinia Virus protein VP39"/>
    <property type="match status" value="1"/>
</dbReference>
<evidence type="ECO:0000256" key="5">
    <source>
        <dbReference type="ARBA" id="ARBA00022691"/>
    </source>
</evidence>
<name>A0A520N0N6_9GAMM</name>
<feature type="binding site" evidence="7">
    <location>
        <position position="51"/>
    </location>
    <ligand>
        <name>S-adenosyl-L-methionine</name>
        <dbReference type="ChEBI" id="CHEBI:59789"/>
    </ligand>
</feature>
<feature type="binding site" evidence="7">
    <location>
        <position position="76"/>
    </location>
    <ligand>
        <name>S-adenosyl-L-methionine</name>
        <dbReference type="ChEBI" id="CHEBI:59789"/>
    </ligand>
</feature>
<comment type="function">
    <text evidence="2 7">Catalyzes the formation of N(7)-methylguanine at position 46 (m7G46) in tRNA.</text>
</comment>
<feature type="binding site" evidence="7">
    <location>
        <position position="161"/>
    </location>
    <ligand>
        <name>substrate</name>
    </ligand>
</feature>
<dbReference type="SUPFAM" id="SSF53335">
    <property type="entry name" value="S-adenosyl-L-methionine-dependent methyltransferases"/>
    <property type="match status" value="1"/>
</dbReference>
<dbReference type="PROSITE" id="PS51625">
    <property type="entry name" value="SAM_MT_TRMB"/>
    <property type="match status" value="1"/>
</dbReference>
<dbReference type="Pfam" id="PF02390">
    <property type="entry name" value="Methyltransf_4"/>
    <property type="match status" value="1"/>
</dbReference>
<dbReference type="EC" id="2.1.1.33" evidence="7"/>
<comment type="similarity">
    <text evidence="7">Belongs to the class I-like SAM-binding methyltransferase superfamily. TrmB family.</text>
</comment>
<feature type="binding site" evidence="7">
    <location>
        <begin position="193"/>
        <end position="196"/>
    </location>
    <ligand>
        <name>substrate</name>
    </ligand>
</feature>
<dbReference type="PANTHER" id="PTHR23417:SF14">
    <property type="entry name" value="PENTACOTRIPEPTIDE-REPEAT REGION OF PRORP DOMAIN-CONTAINING PROTEIN"/>
    <property type="match status" value="1"/>
</dbReference>
<keyword evidence="5 7" id="KW-0949">S-adenosyl-L-methionine</keyword>
<dbReference type="HAMAP" id="MF_01057">
    <property type="entry name" value="tRNA_methyltr_TrmB"/>
    <property type="match status" value="1"/>
</dbReference>
<dbReference type="AlphaFoldDB" id="A0A520N0N6"/>
<feature type="binding site" evidence="7">
    <location>
        <position position="103"/>
    </location>
    <ligand>
        <name>S-adenosyl-L-methionine</name>
        <dbReference type="ChEBI" id="CHEBI:59789"/>
    </ligand>
</feature>
<keyword evidence="4 7" id="KW-0808">Transferase</keyword>
<keyword evidence="6 7" id="KW-0819">tRNA processing</keyword>
<reference evidence="8 9" key="1">
    <citation type="submission" date="2019-02" db="EMBL/GenBank/DDBJ databases">
        <title>Prokaryotic population dynamics and viral predation in marine succession experiment using metagenomics: the confinement effect.</title>
        <authorList>
            <person name="Haro-Moreno J.M."/>
            <person name="Rodriguez-Valera F."/>
            <person name="Lopez-Perez M."/>
        </authorList>
    </citation>
    <scope>NUCLEOTIDE SEQUENCE [LARGE SCALE GENOMIC DNA]</scope>
    <source>
        <strain evidence="8">MED-G162</strain>
    </source>
</reference>
<dbReference type="InterPro" id="IPR029063">
    <property type="entry name" value="SAM-dependent_MTases_sf"/>
</dbReference>
<accession>A0A520N0N6</accession>
<proteinExistence type="inferred from homology"/>
<comment type="pathway">
    <text evidence="7">tRNA modification; N(7)-methylguanine-tRNA biosynthesis.</text>
</comment>
<dbReference type="Proteomes" id="UP000319384">
    <property type="component" value="Unassembled WGS sequence"/>
</dbReference>
<feature type="binding site" evidence="7">
    <location>
        <position position="129"/>
    </location>
    <ligand>
        <name>substrate</name>
    </ligand>
</feature>
<evidence type="ECO:0000256" key="1">
    <source>
        <dbReference type="ARBA" id="ARBA00000142"/>
    </source>
</evidence>
<dbReference type="PANTHER" id="PTHR23417">
    <property type="entry name" value="3-DEOXY-D-MANNO-OCTULOSONIC-ACID TRANSFERASE/TRNA GUANINE-N 7 - -METHYLTRANSFERASE"/>
    <property type="match status" value="1"/>
</dbReference>
<organism evidence="8 9">
    <name type="scientific">SAR86 cluster bacterium</name>
    <dbReference type="NCBI Taxonomy" id="2030880"/>
    <lineage>
        <taxon>Bacteria</taxon>
        <taxon>Pseudomonadati</taxon>
        <taxon>Pseudomonadota</taxon>
        <taxon>Gammaproteobacteria</taxon>
        <taxon>SAR86 cluster</taxon>
    </lineage>
</organism>
<dbReference type="GO" id="GO:0008176">
    <property type="term" value="F:tRNA (guanine(46)-N7)-methyltransferase activity"/>
    <property type="evidence" value="ECO:0007669"/>
    <property type="project" value="UniProtKB-UniRule"/>
</dbReference>